<accession>A0A1I2N4E2</accession>
<name>A0A1I2N4E2_9BACL</name>
<evidence type="ECO:0000313" key="3">
    <source>
        <dbReference type="Proteomes" id="UP000198661"/>
    </source>
</evidence>
<dbReference type="EMBL" id="FOOK01000010">
    <property type="protein sequence ID" value="SFF96386.1"/>
    <property type="molecule type" value="Genomic_DNA"/>
</dbReference>
<protein>
    <submittedName>
        <fullName evidence="2">Uncharacterized protein</fullName>
    </submittedName>
</protein>
<feature type="compositionally biased region" description="Basic and acidic residues" evidence="1">
    <location>
        <begin position="7"/>
        <end position="25"/>
    </location>
</feature>
<evidence type="ECO:0000256" key="1">
    <source>
        <dbReference type="SAM" id="MobiDB-lite"/>
    </source>
</evidence>
<organism evidence="2 3">
    <name type="scientific">Planifilum fulgidum</name>
    <dbReference type="NCBI Taxonomy" id="201973"/>
    <lineage>
        <taxon>Bacteria</taxon>
        <taxon>Bacillati</taxon>
        <taxon>Bacillota</taxon>
        <taxon>Bacilli</taxon>
        <taxon>Bacillales</taxon>
        <taxon>Thermoactinomycetaceae</taxon>
        <taxon>Planifilum</taxon>
    </lineage>
</organism>
<keyword evidence="3" id="KW-1185">Reference proteome</keyword>
<gene>
    <name evidence="2" type="ORF">SAMN04488025_11051</name>
</gene>
<dbReference type="Gene3D" id="1.10.10.60">
    <property type="entry name" value="Homeodomain-like"/>
    <property type="match status" value="1"/>
</dbReference>
<dbReference type="AlphaFoldDB" id="A0A1I2N4E2"/>
<sequence length="95" mass="10759">MFGQRGDPLENKEQKNGAEEGGLRPKGRIADLYRSGWSLVDIAVFLDRSVREVVEALRQHGIPPKPEHLQEAEAHLSRERELSLVFRKRTPSGKS</sequence>
<feature type="region of interest" description="Disordered" evidence="1">
    <location>
        <begin position="1"/>
        <end position="25"/>
    </location>
</feature>
<dbReference type="Proteomes" id="UP000198661">
    <property type="component" value="Unassembled WGS sequence"/>
</dbReference>
<evidence type="ECO:0000313" key="2">
    <source>
        <dbReference type="EMBL" id="SFF96386.1"/>
    </source>
</evidence>
<proteinExistence type="predicted"/>
<reference evidence="2 3" key="1">
    <citation type="submission" date="2016-10" db="EMBL/GenBank/DDBJ databases">
        <authorList>
            <person name="de Groot N.N."/>
        </authorList>
    </citation>
    <scope>NUCLEOTIDE SEQUENCE [LARGE SCALE GENOMIC DNA]</scope>
    <source>
        <strain evidence="2 3">DSM 44945</strain>
    </source>
</reference>